<name>A0A934MR29_9BACL</name>
<dbReference type="RefSeq" id="WP_199020028.1">
    <property type="nucleotide sequence ID" value="NZ_JAELUP010000076.1"/>
</dbReference>
<protein>
    <submittedName>
        <fullName evidence="1">Uncharacterized protein</fullName>
    </submittedName>
</protein>
<dbReference type="EMBL" id="JAELUP010000076">
    <property type="protein sequence ID" value="MBJ6362483.1"/>
    <property type="molecule type" value="Genomic_DNA"/>
</dbReference>
<comment type="caution">
    <text evidence="1">The sequence shown here is derived from an EMBL/GenBank/DDBJ whole genome shotgun (WGS) entry which is preliminary data.</text>
</comment>
<reference evidence="1" key="1">
    <citation type="submission" date="2020-12" db="EMBL/GenBank/DDBJ databases">
        <authorList>
            <person name="Huq M.A."/>
        </authorList>
    </citation>
    <scope>NUCLEOTIDE SEQUENCE</scope>
    <source>
        <strain evidence="1">MAHUQ-46</strain>
    </source>
</reference>
<dbReference type="AlphaFoldDB" id="A0A934MR29"/>
<dbReference type="Proteomes" id="UP000640274">
    <property type="component" value="Unassembled WGS sequence"/>
</dbReference>
<evidence type="ECO:0000313" key="2">
    <source>
        <dbReference type="Proteomes" id="UP000640274"/>
    </source>
</evidence>
<proteinExistence type="predicted"/>
<keyword evidence="2" id="KW-1185">Reference proteome</keyword>
<gene>
    <name evidence="1" type="ORF">JFN88_14640</name>
</gene>
<evidence type="ECO:0000313" key="1">
    <source>
        <dbReference type="EMBL" id="MBJ6362483.1"/>
    </source>
</evidence>
<sequence>MINFLKNKRIKAYYEILEIAKHPNLLFSNDKEQYNAEARYNLYTIQKLNKLIKKKNISMNELQHVFGFIETSWSRYLREHYQGKSFVFYFWGDYQIPAIRVSIVSYHEGIELPFECDLKKVNDMNDVLSLYLDKADFDGMTFIESDGIDEVSNLEPDNGYMLTVYTKEIIC</sequence>
<accession>A0A934MR29</accession>
<organism evidence="1 2">
    <name type="scientific">Paenibacillus roseus</name>
    <dbReference type="NCBI Taxonomy" id="2798579"/>
    <lineage>
        <taxon>Bacteria</taxon>
        <taxon>Bacillati</taxon>
        <taxon>Bacillota</taxon>
        <taxon>Bacilli</taxon>
        <taxon>Bacillales</taxon>
        <taxon>Paenibacillaceae</taxon>
        <taxon>Paenibacillus</taxon>
    </lineage>
</organism>